<dbReference type="EMBL" id="MU003702">
    <property type="protein sequence ID" value="KAF2809009.1"/>
    <property type="molecule type" value="Genomic_DNA"/>
</dbReference>
<dbReference type="AlphaFoldDB" id="A0A6A6YKD5"/>
<reference evidence="1 3" key="1">
    <citation type="journal article" date="2020" name="Stud. Mycol.">
        <title>101 Dothideomycetes genomes: a test case for predicting lifestyles and emergence of pathogens.</title>
        <authorList>
            <person name="Haridas S."/>
            <person name="Albert R."/>
            <person name="Binder M."/>
            <person name="Bloem J."/>
            <person name="Labutti K."/>
            <person name="Salamov A."/>
            <person name="Andreopoulos B."/>
            <person name="Baker S."/>
            <person name="Barry K."/>
            <person name="Bills G."/>
            <person name="Bluhm B."/>
            <person name="Cannon C."/>
            <person name="Castanera R."/>
            <person name="Culley D."/>
            <person name="Daum C."/>
            <person name="Ezra D."/>
            <person name="Gonzalez J."/>
            <person name="Henrissat B."/>
            <person name="Kuo A."/>
            <person name="Liang C."/>
            <person name="Lipzen A."/>
            <person name="Lutzoni F."/>
            <person name="Magnuson J."/>
            <person name="Mondo S."/>
            <person name="Nolan M."/>
            <person name="Ohm R."/>
            <person name="Pangilinan J."/>
            <person name="Park H.-J."/>
            <person name="Ramirez L."/>
            <person name="Alfaro M."/>
            <person name="Sun H."/>
            <person name="Tritt A."/>
            <person name="Yoshinaga Y."/>
            <person name="Zwiers L.-H."/>
            <person name="Turgeon B."/>
            <person name="Goodwin S."/>
            <person name="Spatafora J."/>
            <person name="Crous P."/>
            <person name="Grigoriev I."/>
        </authorList>
    </citation>
    <scope>NUCLEOTIDE SEQUENCE</scope>
    <source>
        <strain evidence="1 3">CBS 304.34</strain>
    </source>
</reference>
<evidence type="ECO:0000313" key="1">
    <source>
        <dbReference type="EMBL" id="KAF2809009.1"/>
    </source>
</evidence>
<protein>
    <submittedName>
        <fullName evidence="1 3">Uncharacterized protein</fullName>
    </submittedName>
</protein>
<dbReference type="RefSeq" id="XP_033575973.1">
    <property type="nucleotide sequence ID" value="XM_033725630.1"/>
</dbReference>
<proteinExistence type="predicted"/>
<reference evidence="3" key="3">
    <citation type="submission" date="2025-04" db="UniProtKB">
        <authorList>
            <consortium name="RefSeq"/>
        </authorList>
    </citation>
    <scope>IDENTIFICATION</scope>
    <source>
        <strain evidence="3">CBS 304.34</strain>
    </source>
</reference>
<organism evidence="1">
    <name type="scientific">Mytilinidion resinicola</name>
    <dbReference type="NCBI Taxonomy" id="574789"/>
    <lineage>
        <taxon>Eukaryota</taxon>
        <taxon>Fungi</taxon>
        <taxon>Dikarya</taxon>
        <taxon>Ascomycota</taxon>
        <taxon>Pezizomycotina</taxon>
        <taxon>Dothideomycetes</taxon>
        <taxon>Pleosporomycetidae</taxon>
        <taxon>Mytilinidiales</taxon>
        <taxon>Mytilinidiaceae</taxon>
        <taxon>Mytilinidion</taxon>
    </lineage>
</organism>
<dbReference type="Proteomes" id="UP000504636">
    <property type="component" value="Unplaced"/>
</dbReference>
<gene>
    <name evidence="1 3" type="ORF">BDZ99DRAFT_521477</name>
</gene>
<name>A0A6A6YKD5_9PEZI</name>
<evidence type="ECO:0000313" key="3">
    <source>
        <dbReference type="RefSeq" id="XP_033575973.1"/>
    </source>
</evidence>
<evidence type="ECO:0000313" key="2">
    <source>
        <dbReference type="Proteomes" id="UP000504636"/>
    </source>
</evidence>
<keyword evidence="2" id="KW-1185">Reference proteome</keyword>
<sequence length="221" mass="25932">MCLLTPQTFSCKHETQHLVRCEHFYPTRDGPRCHGINPPILPNEDVDLPCSKCKDRIRDLFRQAEEIDERALGLAVREHQTSIHARALFPPTDSRRRWLFQFAPINDAGNELLETLTRYHQDYTRANPDAFNPRNVPHFISTWTAKIVHMRLQISYDSHRISTIEHTQLKTLSDGTLPAMGPEDLEKRKWLFLEFLALNDWQMCQMFKGLTEDEIFHRVLP</sequence>
<dbReference type="OrthoDB" id="10578446at2759"/>
<reference evidence="3" key="2">
    <citation type="submission" date="2020-04" db="EMBL/GenBank/DDBJ databases">
        <authorList>
            <consortium name="NCBI Genome Project"/>
        </authorList>
    </citation>
    <scope>NUCLEOTIDE SEQUENCE</scope>
    <source>
        <strain evidence="3">CBS 304.34</strain>
    </source>
</reference>
<dbReference type="GeneID" id="54466523"/>
<accession>A0A6A6YKD5</accession>